<evidence type="ECO:0000256" key="1">
    <source>
        <dbReference type="ARBA" id="ARBA00022729"/>
    </source>
</evidence>
<evidence type="ECO:0000256" key="5">
    <source>
        <dbReference type="ARBA" id="ARBA00023288"/>
    </source>
</evidence>
<proteinExistence type="inferred from homology"/>
<dbReference type="PROSITE" id="PS51257">
    <property type="entry name" value="PROKAR_LIPOPROTEIN"/>
    <property type="match status" value="1"/>
</dbReference>
<dbReference type="RefSeq" id="WP_101815731.1">
    <property type="nucleotide sequence ID" value="NZ_PJZF01000005.1"/>
</dbReference>
<reference evidence="8 9" key="1">
    <citation type="submission" date="2017-12" db="EMBL/GenBank/DDBJ databases">
        <title>Characterization of six clinical isolates of Enterochimera gen. nov., a novel genus of the Yersiniaciae family and the three species Enterochimera arupensis sp. nov., Enterochimera coloradensis sp. nov, and Enterochimera californica sp. nov.</title>
        <authorList>
            <person name="Rossi A."/>
            <person name="Fisher M."/>
        </authorList>
    </citation>
    <scope>NUCLEOTIDE SEQUENCE [LARGE SCALE GENOMIC DNA]</scope>
    <source>
        <strain evidence="9">2015-Iso6</strain>
    </source>
</reference>
<dbReference type="Pfam" id="PF04390">
    <property type="entry name" value="LptE"/>
    <property type="match status" value="1"/>
</dbReference>
<dbReference type="GO" id="GO:1990351">
    <property type="term" value="C:transporter complex"/>
    <property type="evidence" value="ECO:0007669"/>
    <property type="project" value="TreeGrafter"/>
</dbReference>
<dbReference type="AlphaFoldDB" id="A0A2N5EA50"/>
<dbReference type="Proteomes" id="UP000234240">
    <property type="component" value="Unassembled WGS sequence"/>
</dbReference>
<dbReference type="GO" id="GO:0043165">
    <property type="term" value="P:Gram-negative-bacterium-type cell outer membrane assembly"/>
    <property type="evidence" value="ECO:0007669"/>
    <property type="project" value="UniProtKB-UniRule"/>
</dbReference>
<evidence type="ECO:0000313" key="9">
    <source>
        <dbReference type="Proteomes" id="UP000234240"/>
    </source>
</evidence>
<accession>A0A2N5EA50</accession>
<feature type="compositionally biased region" description="Low complexity" evidence="7">
    <location>
        <begin position="188"/>
        <end position="200"/>
    </location>
</feature>
<dbReference type="Gene3D" id="3.30.160.150">
    <property type="entry name" value="Lipoprotein like domain"/>
    <property type="match status" value="1"/>
</dbReference>
<comment type="similarity">
    <text evidence="6">Belongs to the LptE lipoprotein family.</text>
</comment>
<evidence type="ECO:0000256" key="6">
    <source>
        <dbReference type="HAMAP-Rule" id="MF_01186"/>
    </source>
</evidence>
<evidence type="ECO:0000256" key="2">
    <source>
        <dbReference type="ARBA" id="ARBA00023136"/>
    </source>
</evidence>
<dbReference type="GO" id="GO:0001530">
    <property type="term" value="F:lipopolysaccharide binding"/>
    <property type="evidence" value="ECO:0007669"/>
    <property type="project" value="TreeGrafter"/>
</dbReference>
<feature type="region of interest" description="Disordered" evidence="7">
    <location>
        <begin position="165"/>
        <end position="200"/>
    </location>
</feature>
<dbReference type="GO" id="GO:0015920">
    <property type="term" value="P:lipopolysaccharide transport"/>
    <property type="evidence" value="ECO:0007669"/>
    <property type="project" value="TreeGrafter"/>
</dbReference>
<comment type="subcellular location">
    <subcellularLocation>
        <location evidence="6">Cell outer membrane</location>
        <topology evidence="6">Lipid-anchor</topology>
    </subcellularLocation>
</comment>
<dbReference type="InterPro" id="IPR007485">
    <property type="entry name" value="LPS_assembly_LptE"/>
</dbReference>
<keyword evidence="4 6" id="KW-0998">Cell outer membrane</keyword>
<name>A0A2N5EA50_9GAMM</name>
<dbReference type="PANTHER" id="PTHR38098">
    <property type="entry name" value="LPS-ASSEMBLY LIPOPROTEIN LPTE"/>
    <property type="match status" value="1"/>
</dbReference>
<keyword evidence="5 6" id="KW-0449">Lipoprotein</keyword>
<dbReference type="EMBL" id="PJZF01000005">
    <property type="protein sequence ID" value="PLR38788.1"/>
    <property type="molecule type" value="Genomic_DNA"/>
</dbReference>
<keyword evidence="1 6" id="KW-0732">Signal</keyword>
<evidence type="ECO:0000313" key="8">
    <source>
        <dbReference type="EMBL" id="PLR38788.1"/>
    </source>
</evidence>
<evidence type="ECO:0000256" key="7">
    <source>
        <dbReference type="SAM" id="MobiDB-lite"/>
    </source>
</evidence>
<protein>
    <recommendedName>
        <fullName evidence="6">LPS-assembly lipoprotein LptE</fullName>
    </recommendedName>
</protein>
<dbReference type="NCBIfam" id="NF008062">
    <property type="entry name" value="PRK10796.1"/>
    <property type="match status" value="1"/>
</dbReference>
<dbReference type="PANTHER" id="PTHR38098:SF1">
    <property type="entry name" value="LPS-ASSEMBLY LIPOPROTEIN LPTE"/>
    <property type="match status" value="1"/>
</dbReference>
<keyword evidence="2 6" id="KW-0472">Membrane</keyword>
<dbReference type="HAMAP" id="MF_01186">
    <property type="entry name" value="LPS_assembly_LptE"/>
    <property type="match status" value="1"/>
</dbReference>
<comment type="caution">
    <text evidence="8">The sequence shown here is derived from an EMBL/GenBank/DDBJ whole genome shotgun (WGS) entry which is preliminary data.</text>
</comment>
<evidence type="ECO:0000256" key="4">
    <source>
        <dbReference type="ARBA" id="ARBA00023237"/>
    </source>
</evidence>
<keyword evidence="9" id="KW-1185">Reference proteome</keyword>
<dbReference type="GO" id="GO:0009279">
    <property type="term" value="C:cell outer membrane"/>
    <property type="evidence" value="ECO:0007669"/>
    <property type="project" value="UniProtKB-SubCell"/>
</dbReference>
<gene>
    <name evidence="6" type="primary">lptE</name>
    <name evidence="8" type="ORF">CYR55_08580</name>
</gene>
<keyword evidence="3 6" id="KW-0564">Palmitate</keyword>
<evidence type="ECO:0000256" key="3">
    <source>
        <dbReference type="ARBA" id="ARBA00023139"/>
    </source>
</evidence>
<organism evidence="8 9">
    <name type="scientific">Chimaeribacter californicus</name>
    <dbReference type="NCBI Taxonomy" id="2060067"/>
    <lineage>
        <taxon>Bacteria</taxon>
        <taxon>Pseudomonadati</taxon>
        <taxon>Pseudomonadota</taxon>
        <taxon>Gammaproteobacteria</taxon>
        <taxon>Enterobacterales</taxon>
        <taxon>Yersiniaceae</taxon>
        <taxon>Chimaeribacter</taxon>
    </lineage>
</organism>
<sequence length="200" mass="21914">MRHRLMMLLLGVAVMVTSGCGFHLRGTTQVPEELKTMMLDSYDPYGPLTRAVRQQLRLNNVSVVEKSARKDLPSLRIVSATQGQDTVSIFQDGKTAEYQLVMVVNAQVLLPGHDLYPVQAKVFRSFFDNPLTALAKDAEQDIIVQEMREQAAQQLVRKLLAVHASEESKKPQVSLSDDGAESTPPPATTGTALPASVNAQ</sequence>
<dbReference type="OrthoDB" id="5801564at2"/>
<comment type="function">
    <text evidence="6">Together with LptD, is involved in the assembly of lipopolysaccharide (LPS) at the surface of the outer membrane. Required for the proper assembly of LptD. Binds LPS and may serve as the LPS recognition site at the outer membrane.</text>
</comment>
<comment type="subunit">
    <text evidence="6">Component of the lipopolysaccharide transport and assembly complex. Interacts with LptD.</text>
</comment>